<evidence type="ECO:0000259" key="7">
    <source>
        <dbReference type="PROSITE" id="PS50022"/>
    </source>
</evidence>
<dbReference type="SMART" id="SM00231">
    <property type="entry name" value="FA58C"/>
    <property type="match status" value="1"/>
</dbReference>
<evidence type="ECO:0000256" key="1">
    <source>
        <dbReference type="ARBA" id="ARBA00004184"/>
    </source>
</evidence>
<dbReference type="OrthoDB" id="6089184at2759"/>
<dbReference type="InterPro" id="IPR050633">
    <property type="entry name" value="Neuropilin_MCO_CoagFactor"/>
</dbReference>
<keyword evidence="5" id="KW-0472">Membrane</keyword>
<dbReference type="CDD" id="cd00057">
    <property type="entry name" value="FA58C"/>
    <property type="match status" value="1"/>
</dbReference>
<dbReference type="Gene3D" id="2.60.120.260">
    <property type="entry name" value="Galactose-binding domain-like"/>
    <property type="match status" value="2"/>
</dbReference>
<comment type="subcellular location">
    <subcellularLocation>
        <location evidence="1">Endomembrane system</location>
        <topology evidence="1">Peripheral membrane protein</topology>
    </subcellularLocation>
    <subcellularLocation>
        <location evidence="2">Secreted</location>
    </subcellularLocation>
</comment>
<evidence type="ECO:0000256" key="3">
    <source>
        <dbReference type="ARBA" id="ARBA00022525"/>
    </source>
</evidence>
<evidence type="ECO:0000256" key="4">
    <source>
        <dbReference type="ARBA" id="ARBA00022889"/>
    </source>
</evidence>
<evidence type="ECO:0000313" key="8">
    <source>
        <dbReference type="EMBL" id="ESO97793.1"/>
    </source>
</evidence>
<keyword evidence="4" id="KW-0130">Cell adhesion</keyword>
<dbReference type="CTD" id="20229825"/>
<feature type="domain" description="F5/8 type C" evidence="7">
    <location>
        <begin position="46"/>
        <end position="199"/>
    </location>
</feature>
<feature type="non-terminal residue" evidence="8">
    <location>
        <position position="1"/>
    </location>
</feature>
<accession>V4A1T4</accession>
<dbReference type="AlphaFoldDB" id="V4A1T4"/>
<dbReference type="STRING" id="225164.V4A1T4"/>
<keyword evidence="9" id="KW-1185">Reference proteome</keyword>
<name>V4A1T4_LOTGI</name>
<dbReference type="PANTHER" id="PTHR46806">
    <property type="entry name" value="F5/8 TYPE C DOMAIN-CONTAINING PROTEIN"/>
    <property type="match status" value="1"/>
</dbReference>
<dbReference type="OMA" id="NINTDGH"/>
<evidence type="ECO:0000256" key="2">
    <source>
        <dbReference type="ARBA" id="ARBA00004613"/>
    </source>
</evidence>
<protein>
    <recommendedName>
        <fullName evidence="7">F5/8 type C domain-containing protein</fullName>
    </recommendedName>
</protein>
<dbReference type="PROSITE" id="PS50022">
    <property type="entry name" value="FA58C_3"/>
    <property type="match status" value="2"/>
</dbReference>
<evidence type="ECO:0000256" key="6">
    <source>
        <dbReference type="ARBA" id="ARBA00023157"/>
    </source>
</evidence>
<dbReference type="RefSeq" id="XP_009051639.1">
    <property type="nucleotide sequence ID" value="XM_009053391.1"/>
</dbReference>
<proteinExistence type="predicted"/>
<dbReference type="GO" id="GO:0038023">
    <property type="term" value="F:signaling receptor activity"/>
    <property type="evidence" value="ECO:0007669"/>
    <property type="project" value="TreeGrafter"/>
</dbReference>
<reference evidence="8 9" key="1">
    <citation type="journal article" date="2013" name="Nature">
        <title>Insights into bilaterian evolution from three spiralian genomes.</title>
        <authorList>
            <person name="Simakov O."/>
            <person name="Marletaz F."/>
            <person name="Cho S.J."/>
            <person name="Edsinger-Gonzales E."/>
            <person name="Havlak P."/>
            <person name="Hellsten U."/>
            <person name="Kuo D.H."/>
            <person name="Larsson T."/>
            <person name="Lv J."/>
            <person name="Arendt D."/>
            <person name="Savage R."/>
            <person name="Osoegawa K."/>
            <person name="de Jong P."/>
            <person name="Grimwood J."/>
            <person name="Chapman J.A."/>
            <person name="Shapiro H."/>
            <person name="Aerts A."/>
            <person name="Otillar R.P."/>
            <person name="Terry A.Y."/>
            <person name="Boore J.L."/>
            <person name="Grigoriev I.V."/>
            <person name="Lindberg D.R."/>
            <person name="Seaver E.C."/>
            <person name="Weisblat D.A."/>
            <person name="Putnam N.H."/>
            <person name="Rokhsar D.S."/>
        </authorList>
    </citation>
    <scope>NUCLEOTIDE SEQUENCE [LARGE SCALE GENOMIC DNA]</scope>
</reference>
<dbReference type="InterPro" id="IPR008979">
    <property type="entry name" value="Galactose-bd-like_sf"/>
</dbReference>
<dbReference type="Proteomes" id="UP000030746">
    <property type="component" value="Unassembled WGS sequence"/>
</dbReference>
<dbReference type="KEGG" id="lgi:LOTGIDRAFT_104146"/>
<dbReference type="InterPro" id="IPR000421">
    <property type="entry name" value="FA58C"/>
</dbReference>
<gene>
    <name evidence="8" type="ORF">LOTGIDRAFT_104146</name>
</gene>
<sequence length="236" mass="27504">QVFEGNADSYAVRHAYLDTPIIARYIKFHTVQWHRHPSMRVEVLGCQCKYINEPVGLPPYGKITASSSRKFKKKSSCQPDDGNIFSTKGWCPKKQDENQWMQIDVGPPTLITGVISKGRGDTKRNHWVERFKISYSNDTQVWYFYKDAHHLDPKLFGGNNDKNSVRTHFLNSPFVARFIRFHPIEWKGRISMRVGLLGCPFNGKWNCSYQDYRLIDLRFFSHYFSLLPSILFSSLT</sequence>
<dbReference type="Pfam" id="PF00754">
    <property type="entry name" value="F5_F8_type_C"/>
    <property type="match status" value="1"/>
</dbReference>
<evidence type="ECO:0000256" key="5">
    <source>
        <dbReference type="ARBA" id="ARBA00023136"/>
    </source>
</evidence>
<dbReference type="PROSITE" id="PS01286">
    <property type="entry name" value="FA58C_2"/>
    <property type="match status" value="1"/>
</dbReference>
<dbReference type="GO" id="GO:0005886">
    <property type="term" value="C:plasma membrane"/>
    <property type="evidence" value="ECO:0007669"/>
    <property type="project" value="TreeGrafter"/>
</dbReference>
<keyword evidence="3" id="KW-0964">Secreted</keyword>
<dbReference type="GeneID" id="20229825"/>
<dbReference type="SUPFAM" id="SSF49785">
    <property type="entry name" value="Galactose-binding domain-like"/>
    <property type="match status" value="2"/>
</dbReference>
<evidence type="ECO:0000313" key="9">
    <source>
        <dbReference type="Proteomes" id="UP000030746"/>
    </source>
</evidence>
<dbReference type="PANTHER" id="PTHR46806:SF5">
    <property type="entry name" value="F5_8 TYPE C DOMAIN-CONTAINING PROTEIN"/>
    <property type="match status" value="1"/>
</dbReference>
<dbReference type="FunFam" id="2.60.120.260:FF:000016">
    <property type="entry name" value="Contactin-associated protein-like 4 isoform 1"/>
    <property type="match status" value="1"/>
</dbReference>
<dbReference type="HOGENOM" id="CLU_030066_1_0_1"/>
<feature type="domain" description="F5/8 type C" evidence="7">
    <location>
        <begin position="1"/>
        <end position="45"/>
    </location>
</feature>
<dbReference type="EMBL" id="KB201304">
    <property type="protein sequence ID" value="ESO97793.1"/>
    <property type="molecule type" value="Genomic_DNA"/>
</dbReference>
<keyword evidence="6" id="KW-1015">Disulfide bond</keyword>
<organism evidence="8 9">
    <name type="scientific">Lottia gigantea</name>
    <name type="common">Giant owl limpet</name>
    <dbReference type="NCBI Taxonomy" id="225164"/>
    <lineage>
        <taxon>Eukaryota</taxon>
        <taxon>Metazoa</taxon>
        <taxon>Spiralia</taxon>
        <taxon>Lophotrochozoa</taxon>
        <taxon>Mollusca</taxon>
        <taxon>Gastropoda</taxon>
        <taxon>Patellogastropoda</taxon>
        <taxon>Lottioidea</taxon>
        <taxon>Lottiidae</taxon>
        <taxon>Lottia</taxon>
    </lineage>
</organism>